<accession>A0A6H5I8T8</accession>
<dbReference type="Gene3D" id="1.10.8.60">
    <property type="match status" value="1"/>
</dbReference>
<dbReference type="GO" id="GO:0051301">
    <property type="term" value="P:cell division"/>
    <property type="evidence" value="ECO:0007669"/>
    <property type="project" value="UniProtKB-KW"/>
</dbReference>
<evidence type="ECO:0000256" key="6">
    <source>
        <dbReference type="ARBA" id="ARBA00023306"/>
    </source>
</evidence>
<evidence type="ECO:0000313" key="9">
    <source>
        <dbReference type="EMBL" id="CAB0033785.1"/>
    </source>
</evidence>
<dbReference type="FunFam" id="3.40.50.300:FF:000547">
    <property type="entry name" value="Cell division control protein"/>
    <property type="match status" value="1"/>
</dbReference>
<evidence type="ECO:0000256" key="3">
    <source>
        <dbReference type="ARBA" id="ARBA00022618"/>
    </source>
</evidence>
<dbReference type="GO" id="GO:0033314">
    <property type="term" value="P:mitotic DNA replication checkpoint signaling"/>
    <property type="evidence" value="ECO:0007669"/>
    <property type="project" value="TreeGrafter"/>
</dbReference>
<evidence type="ECO:0000259" key="8">
    <source>
        <dbReference type="SMART" id="SM01074"/>
    </source>
</evidence>
<evidence type="ECO:0000256" key="5">
    <source>
        <dbReference type="ARBA" id="ARBA00023242"/>
    </source>
</evidence>
<dbReference type="InterPro" id="IPR003593">
    <property type="entry name" value="AAA+_ATPase"/>
</dbReference>
<protein>
    <recommendedName>
        <fullName evidence="11">Cell division control protein</fullName>
    </recommendedName>
</protein>
<feature type="domain" description="Cdc6 C-terminal" evidence="8">
    <location>
        <begin position="281"/>
        <end position="361"/>
    </location>
</feature>
<dbReference type="SMART" id="SM00382">
    <property type="entry name" value="AAA"/>
    <property type="match status" value="1"/>
</dbReference>
<keyword evidence="4" id="KW-0235">DNA replication</keyword>
<dbReference type="Pfam" id="PF09079">
    <property type="entry name" value="WHD_Cdc6"/>
    <property type="match status" value="1"/>
</dbReference>
<evidence type="ECO:0000313" key="10">
    <source>
        <dbReference type="Proteomes" id="UP000479190"/>
    </source>
</evidence>
<dbReference type="GO" id="GO:0016887">
    <property type="term" value="F:ATP hydrolysis activity"/>
    <property type="evidence" value="ECO:0007669"/>
    <property type="project" value="InterPro"/>
</dbReference>
<dbReference type="SUPFAM" id="SSF46785">
    <property type="entry name" value="Winged helix' DNA-binding domain"/>
    <property type="match status" value="1"/>
</dbReference>
<dbReference type="SUPFAM" id="SSF52540">
    <property type="entry name" value="P-loop containing nucleoside triphosphate hydrolases"/>
    <property type="match status" value="1"/>
</dbReference>
<dbReference type="InterPro" id="IPR036388">
    <property type="entry name" value="WH-like_DNA-bd_sf"/>
</dbReference>
<dbReference type="Gene3D" id="3.40.50.300">
    <property type="entry name" value="P-loop containing nucleotide triphosphate hydrolases"/>
    <property type="match status" value="1"/>
</dbReference>
<dbReference type="CDD" id="cd00009">
    <property type="entry name" value="AAA"/>
    <property type="match status" value="1"/>
</dbReference>
<keyword evidence="3" id="KW-0132">Cell division</keyword>
<dbReference type="Pfam" id="PF13401">
    <property type="entry name" value="AAA_22"/>
    <property type="match status" value="1"/>
</dbReference>
<dbReference type="Gene3D" id="1.10.10.10">
    <property type="entry name" value="Winged helix-like DNA-binding domain superfamily/Winged helix DNA-binding domain"/>
    <property type="match status" value="1"/>
</dbReference>
<dbReference type="GO" id="GO:0003688">
    <property type="term" value="F:DNA replication origin binding"/>
    <property type="evidence" value="ECO:0007669"/>
    <property type="project" value="TreeGrafter"/>
</dbReference>
<evidence type="ECO:0000256" key="1">
    <source>
        <dbReference type="ARBA" id="ARBA00004123"/>
    </source>
</evidence>
<dbReference type="InterPro" id="IPR036390">
    <property type="entry name" value="WH_DNA-bd_sf"/>
</dbReference>
<reference evidence="9 10" key="1">
    <citation type="submission" date="2020-02" db="EMBL/GenBank/DDBJ databases">
        <authorList>
            <person name="Ferguson B K."/>
        </authorList>
    </citation>
    <scope>NUCLEOTIDE SEQUENCE [LARGE SCALE GENOMIC DNA]</scope>
</reference>
<keyword evidence="5" id="KW-0539">Nucleus</keyword>
<evidence type="ECO:0000259" key="7">
    <source>
        <dbReference type="SMART" id="SM00382"/>
    </source>
</evidence>
<evidence type="ECO:0000256" key="2">
    <source>
        <dbReference type="ARBA" id="ARBA00006184"/>
    </source>
</evidence>
<dbReference type="EMBL" id="CADCXV010000725">
    <property type="protein sequence ID" value="CAB0033785.1"/>
    <property type="molecule type" value="Genomic_DNA"/>
</dbReference>
<dbReference type="PANTHER" id="PTHR10763">
    <property type="entry name" value="CELL DIVISION CONTROL PROTEIN 6-RELATED"/>
    <property type="match status" value="1"/>
</dbReference>
<dbReference type="GO" id="GO:0006270">
    <property type="term" value="P:DNA replication initiation"/>
    <property type="evidence" value="ECO:0007669"/>
    <property type="project" value="InterPro"/>
</dbReference>
<dbReference type="InterPro" id="IPR015163">
    <property type="entry name" value="Cdc6_C"/>
</dbReference>
<dbReference type="InterPro" id="IPR027417">
    <property type="entry name" value="P-loop_NTPase"/>
</dbReference>
<dbReference type="Proteomes" id="UP000479190">
    <property type="component" value="Unassembled WGS sequence"/>
</dbReference>
<keyword evidence="6" id="KW-0131">Cell cycle</keyword>
<proteinExistence type="inferred from homology"/>
<dbReference type="OrthoDB" id="1926878at2759"/>
<dbReference type="InterPro" id="IPR049945">
    <property type="entry name" value="AAA_22"/>
</dbReference>
<dbReference type="AlphaFoldDB" id="A0A6H5I8T8"/>
<dbReference type="GO" id="GO:0005634">
    <property type="term" value="C:nucleus"/>
    <property type="evidence" value="ECO:0007669"/>
    <property type="project" value="UniProtKB-SubCell"/>
</dbReference>
<comment type="subcellular location">
    <subcellularLocation>
        <location evidence="1">Nucleus</location>
    </subcellularLocation>
</comment>
<name>A0A6H5I8T8_9HYME</name>
<gene>
    <name evidence="9" type="ORF">TBRA_LOCUS5683</name>
</gene>
<feature type="domain" description="AAA+ ATPase" evidence="7">
    <location>
        <begin position="16"/>
        <end position="158"/>
    </location>
</feature>
<dbReference type="InterPro" id="IPR054425">
    <property type="entry name" value="Cdc6_ORC1-like_ATPase_lid"/>
</dbReference>
<dbReference type="SMART" id="SM01074">
    <property type="entry name" value="Cdc6_C"/>
    <property type="match status" value="1"/>
</dbReference>
<organism evidence="9 10">
    <name type="scientific">Trichogramma brassicae</name>
    <dbReference type="NCBI Taxonomy" id="86971"/>
    <lineage>
        <taxon>Eukaryota</taxon>
        <taxon>Metazoa</taxon>
        <taxon>Ecdysozoa</taxon>
        <taxon>Arthropoda</taxon>
        <taxon>Hexapoda</taxon>
        <taxon>Insecta</taxon>
        <taxon>Pterygota</taxon>
        <taxon>Neoptera</taxon>
        <taxon>Endopterygota</taxon>
        <taxon>Hymenoptera</taxon>
        <taxon>Apocrita</taxon>
        <taxon>Proctotrupomorpha</taxon>
        <taxon>Chalcidoidea</taxon>
        <taxon>Trichogrammatidae</taxon>
        <taxon>Trichogramma</taxon>
    </lineage>
</organism>
<comment type="similarity">
    <text evidence="2">Belongs to the CDC6/cdc18 family.</text>
</comment>
<dbReference type="InterPro" id="IPR050311">
    <property type="entry name" value="ORC1/CDC6"/>
</dbReference>
<evidence type="ECO:0008006" key="11">
    <source>
        <dbReference type="Google" id="ProtNLM"/>
    </source>
</evidence>
<keyword evidence="10" id="KW-1185">Reference proteome</keyword>
<dbReference type="PIRSF" id="PIRSF001767">
    <property type="entry name" value="Cdc6"/>
    <property type="match status" value="1"/>
</dbReference>
<dbReference type="InterPro" id="IPR016314">
    <property type="entry name" value="Cdc6/18"/>
</dbReference>
<dbReference type="Pfam" id="PF22606">
    <property type="entry name" value="Cdc6-ORC-like_ATPase_lid"/>
    <property type="match status" value="1"/>
</dbReference>
<sequence length="377" mass="42231">MTELENFIDTHMTNQSSASLYVSGPPGTGKTACLSKIMLKPKFKKAFQIVYVNCTSMKSAAAIYSAIIEELGIEKPKSSKSNKSVIEKYLKGAHKMLLLVLDEMDQLESKNQAVLYSIFEWPSIPDTKLILVGIANALDLTDRILPRLQARCELKPTLLHFKPYTKQQIMEIITERLKEANVLDIFTSTAMQLLSGKVAAVSGDIRKALDIGRRVIEIAESQKMLQSTQNSNSDDNNKNGDDAIRKVDFQEVRSVLNGVYGGSQNVDKAENEFPLQQKLLLCSLMLILNRGRNKNVTVGMLHQVYRKVCQKRKINKLDMSEFVSLCSLIETRGIVKIISKKEARLSKVSLEWDQELLTSALQDKVLSSDIINDVSCL</sequence>
<dbReference type="PANTHER" id="PTHR10763:SF26">
    <property type="entry name" value="CELL DIVISION CONTROL PROTEIN 6 HOMOLOG"/>
    <property type="match status" value="1"/>
</dbReference>
<evidence type="ECO:0000256" key="4">
    <source>
        <dbReference type="ARBA" id="ARBA00022705"/>
    </source>
</evidence>